<feature type="compositionally biased region" description="Basic and acidic residues" evidence="1">
    <location>
        <begin position="1"/>
        <end position="14"/>
    </location>
</feature>
<feature type="compositionally biased region" description="Basic and acidic residues" evidence="1">
    <location>
        <begin position="54"/>
        <end position="63"/>
    </location>
</feature>
<dbReference type="AlphaFoldDB" id="A0A5C3PXY3"/>
<feature type="region of interest" description="Disordered" evidence="1">
    <location>
        <begin position="1"/>
        <end position="101"/>
    </location>
</feature>
<keyword evidence="3" id="KW-1185">Reference proteome</keyword>
<evidence type="ECO:0000313" key="2">
    <source>
        <dbReference type="EMBL" id="TFK94576.1"/>
    </source>
</evidence>
<proteinExistence type="predicted"/>
<reference evidence="2 3" key="1">
    <citation type="journal article" date="2019" name="Nat. Ecol. Evol.">
        <title>Megaphylogeny resolves global patterns of mushroom evolution.</title>
        <authorList>
            <person name="Varga T."/>
            <person name="Krizsan K."/>
            <person name="Foldi C."/>
            <person name="Dima B."/>
            <person name="Sanchez-Garcia M."/>
            <person name="Sanchez-Ramirez S."/>
            <person name="Szollosi G.J."/>
            <person name="Szarkandi J.G."/>
            <person name="Papp V."/>
            <person name="Albert L."/>
            <person name="Andreopoulos W."/>
            <person name="Angelini C."/>
            <person name="Antonin V."/>
            <person name="Barry K.W."/>
            <person name="Bougher N.L."/>
            <person name="Buchanan P."/>
            <person name="Buyck B."/>
            <person name="Bense V."/>
            <person name="Catcheside P."/>
            <person name="Chovatia M."/>
            <person name="Cooper J."/>
            <person name="Damon W."/>
            <person name="Desjardin D."/>
            <person name="Finy P."/>
            <person name="Geml J."/>
            <person name="Haridas S."/>
            <person name="Hughes K."/>
            <person name="Justo A."/>
            <person name="Karasinski D."/>
            <person name="Kautmanova I."/>
            <person name="Kiss B."/>
            <person name="Kocsube S."/>
            <person name="Kotiranta H."/>
            <person name="LaButti K.M."/>
            <person name="Lechner B.E."/>
            <person name="Liimatainen K."/>
            <person name="Lipzen A."/>
            <person name="Lukacs Z."/>
            <person name="Mihaltcheva S."/>
            <person name="Morgado L.N."/>
            <person name="Niskanen T."/>
            <person name="Noordeloos M.E."/>
            <person name="Ohm R.A."/>
            <person name="Ortiz-Santana B."/>
            <person name="Ovrebo C."/>
            <person name="Racz N."/>
            <person name="Riley R."/>
            <person name="Savchenko A."/>
            <person name="Shiryaev A."/>
            <person name="Soop K."/>
            <person name="Spirin V."/>
            <person name="Szebenyi C."/>
            <person name="Tomsovsky M."/>
            <person name="Tulloss R.E."/>
            <person name="Uehling J."/>
            <person name="Grigoriev I.V."/>
            <person name="Vagvolgyi C."/>
            <person name="Papp T."/>
            <person name="Martin F.M."/>
            <person name="Miettinen O."/>
            <person name="Hibbett D.S."/>
            <person name="Nagy L.G."/>
        </authorList>
    </citation>
    <scope>NUCLEOTIDE SEQUENCE [LARGE SCALE GENOMIC DNA]</scope>
    <source>
        <strain evidence="2 3">HHB13444</strain>
    </source>
</reference>
<gene>
    <name evidence="2" type="ORF">K466DRAFT_291539</name>
</gene>
<organism evidence="2 3">
    <name type="scientific">Polyporus arcularius HHB13444</name>
    <dbReference type="NCBI Taxonomy" id="1314778"/>
    <lineage>
        <taxon>Eukaryota</taxon>
        <taxon>Fungi</taxon>
        <taxon>Dikarya</taxon>
        <taxon>Basidiomycota</taxon>
        <taxon>Agaricomycotina</taxon>
        <taxon>Agaricomycetes</taxon>
        <taxon>Polyporales</taxon>
        <taxon>Polyporaceae</taxon>
        <taxon>Polyporus</taxon>
    </lineage>
</organism>
<sequence length="253" mass="27143">MRRDEEHMEHDGRRTRWAPRGRHARRRRGGQVGVAGQESGLDGSWQERTWIRGKKADKMEKPKRTGSASAGLESGSRSEATCSKGGPIYSTGTDTDVGGQTGEDEYIRWRTHRPARLVPALRCFISAARCIGGTSEDGQKTARRSLEDAGDARTFVGVRGGAGAGDVGGGGELVCDWPVVAGGSGGAGGGGHGEQLVGDDARAAPAIDLRAYPGRGERRFSQQRLALPPVQPLRALRIDIRTQAQFGHRPRRI</sequence>
<dbReference type="Proteomes" id="UP000308197">
    <property type="component" value="Unassembled WGS sequence"/>
</dbReference>
<dbReference type="EMBL" id="ML210967">
    <property type="protein sequence ID" value="TFK94576.1"/>
    <property type="molecule type" value="Genomic_DNA"/>
</dbReference>
<evidence type="ECO:0000256" key="1">
    <source>
        <dbReference type="SAM" id="MobiDB-lite"/>
    </source>
</evidence>
<protein>
    <submittedName>
        <fullName evidence="2">Uncharacterized protein</fullName>
    </submittedName>
</protein>
<feature type="compositionally biased region" description="Basic residues" evidence="1">
    <location>
        <begin position="15"/>
        <end position="29"/>
    </location>
</feature>
<name>A0A5C3PXY3_9APHY</name>
<evidence type="ECO:0000313" key="3">
    <source>
        <dbReference type="Proteomes" id="UP000308197"/>
    </source>
</evidence>
<dbReference type="InParanoid" id="A0A5C3PXY3"/>
<accession>A0A5C3PXY3</accession>